<reference evidence="3 4" key="1">
    <citation type="submission" date="2016-01" db="EMBL/GenBank/DDBJ databases">
        <title>The new phylogeny of the genus Mycobacterium.</title>
        <authorList>
            <person name="Tarcisio F."/>
            <person name="Conor M."/>
            <person name="Antonella G."/>
            <person name="Elisabetta G."/>
            <person name="Giulia F.S."/>
            <person name="Sara T."/>
            <person name="Anna F."/>
            <person name="Clotilde B."/>
            <person name="Roberto B."/>
            <person name="Veronica D.S."/>
            <person name="Fabio R."/>
            <person name="Monica P."/>
            <person name="Olivier J."/>
            <person name="Enrico T."/>
            <person name="Nicola S."/>
        </authorList>
    </citation>
    <scope>NUCLEOTIDE SEQUENCE [LARGE SCALE GENOMIC DNA]</scope>
    <source>
        <strain evidence="3 4">DSM 45541</strain>
    </source>
</reference>
<dbReference type="AlphaFoldDB" id="A0A1X1W3L0"/>
<gene>
    <name evidence="3" type="ORF">AWC12_29725</name>
</gene>
<evidence type="ECO:0000313" key="4">
    <source>
        <dbReference type="Proteomes" id="UP000193622"/>
    </source>
</evidence>
<dbReference type="PANTHER" id="PTHR22946">
    <property type="entry name" value="DIENELACTONE HYDROLASE DOMAIN-CONTAINING PROTEIN-RELATED"/>
    <property type="match status" value="1"/>
</dbReference>
<proteinExistence type="inferred from homology"/>
<feature type="domain" description="Dienelactone hydrolase" evidence="2">
    <location>
        <begin position="34"/>
        <end position="241"/>
    </location>
</feature>
<accession>A0A1X1W3L0</accession>
<sequence length="247" mass="26304">MTVHTTSLRHDIDGSFFDSVLLYDDDDRDDEAESAPTVLVFHGMEGRSDAQLQFAARLVEQGYQAIAVDLFGEDVSRGGMEATGAAMAGFVEDRVALAKRLGTVLETMAAAPQVDAQRMAAIGFCFGGLCVLDLARHGHPLVGVASFHGLLKPSPDAEARRDVTAKVIVFHGWDDPFAPPEDVVALGAEFSGRGVDWQLHAYGDTMHAFMAPFANDPSRGVLFSASASARAWTSASHFLAECFAGAG</sequence>
<dbReference type="InterPro" id="IPR002925">
    <property type="entry name" value="Dienelactn_hydro"/>
</dbReference>
<evidence type="ECO:0000313" key="3">
    <source>
        <dbReference type="EMBL" id="ORV81197.1"/>
    </source>
</evidence>
<organism evidence="3 4">
    <name type="scientific">Mycolicibacterium iranicum</name>
    <name type="common">Mycobacterium iranicum</name>
    <dbReference type="NCBI Taxonomy" id="912594"/>
    <lineage>
        <taxon>Bacteria</taxon>
        <taxon>Bacillati</taxon>
        <taxon>Actinomycetota</taxon>
        <taxon>Actinomycetes</taxon>
        <taxon>Mycobacteriales</taxon>
        <taxon>Mycobacteriaceae</taxon>
        <taxon>Mycolicibacterium</taxon>
    </lineage>
</organism>
<evidence type="ECO:0000259" key="2">
    <source>
        <dbReference type="Pfam" id="PF01738"/>
    </source>
</evidence>
<dbReference type="PANTHER" id="PTHR22946:SF0">
    <property type="entry name" value="DIENELACTONE HYDROLASE DOMAIN-CONTAINING PROTEIN"/>
    <property type="match status" value="1"/>
</dbReference>
<protein>
    <submittedName>
        <fullName evidence="3">Carboxymethylenebutenolidase</fullName>
    </submittedName>
</protein>
<comment type="similarity">
    <text evidence="1">Belongs to the AB hydrolase superfamily.</text>
</comment>
<name>A0A1X1W3L0_MYCIR</name>
<dbReference type="Gene3D" id="3.40.50.1820">
    <property type="entry name" value="alpha/beta hydrolase"/>
    <property type="match status" value="1"/>
</dbReference>
<evidence type="ECO:0000256" key="1">
    <source>
        <dbReference type="ARBA" id="ARBA00008645"/>
    </source>
</evidence>
<dbReference type="Proteomes" id="UP000193622">
    <property type="component" value="Unassembled WGS sequence"/>
</dbReference>
<dbReference type="GO" id="GO:0016787">
    <property type="term" value="F:hydrolase activity"/>
    <property type="evidence" value="ECO:0007669"/>
    <property type="project" value="InterPro"/>
</dbReference>
<dbReference type="InterPro" id="IPR050261">
    <property type="entry name" value="FrsA_esterase"/>
</dbReference>
<comment type="caution">
    <text evidence="3">The sequence shown here is derived from an EMBL/GenBank/DDBJ whole genome shotgun (WGS) entry which is preliminary data.</text>
</comment>
<dbReference type="SUPFAM" id="SSF53474">
    <property type="entry name" value="alpha/beta-Hydrolases"/>
    <property type="match status" value="1"/>
</dbReference>
<dbReference type="RefSeq" id="WP_085178424.1">
    <property type="nucleotide sequence ID" value="NZ_LQPC01000076.1"/>
</dbReference>
<dbReference type="Pfam" id="PF01738">
    <property type="entry name" value="DLH"/>
    <property type="match status" value="1"/>
</dbReference>
<dbReference type="EMBL" id="LQPC01000076">
    <property type="protein sequence ID" value="ORV81197.1"/>
    <property type="molecule type" value="Genomic_DNA"/>
</dbReference>
<dbReference type="InterPro" id="IPR029058">
    <property type="entry name" value="AB_hydrolase_fold"/>
</dbReference>